<proteinExistence type="predicted"/>
<evidence type="ECO:0000256" key="1">
    <source>
        <dbReference type="SAM" id="Coils"/>
    </source>
</evidence>
<name>A0A1M2VY75_TRAPU</name>
<dbReference type="SUPFAM" id="SSF81383">
    <property type="entry name" value="F-box domain"/>
    <property type="match status" value="1"/>
</dbReference>
<reference evidence="2 3" key="1">
    <citation type="submission" date="2016-10" db="EMBL/GenBank/DDBJ databases">
        <title>Genome sequence of the basidiomycete white-rot fungus Trametes pubescens.</title>
        <authorList>
            <person name="Makela M.R."/>
            <person name="Granchi Z."/>
            <person name="Peng M."/>
            <person name="De Vries R.P."/>
            <person name="Grigoriev I."/>
            <person name="Riley R."/>
            <person name="Hilden K."/>
        </authorList>
    </citation>
    <scope>NUCLEOTIDE SEQUENCE [LARGE SCALE GENOMIC DNA]</scope>
    <source>
        <strain evidence="2 3">FBCC735</strain>
    </source>
</reference>
<dbReference type="SUPFAM" id="SSF52047">
    <property type="entry name" value="RNI-like"/>
    <property type="match status" value="1"/>
</dbReference>
<dbReference type="Gene3D" id="3.80.10.10">
    <property type="entry name" value="Ribonuclease Inhibitor"/>
    <property type="match status" value="1"/>
</dbReference>
<dbReference type="InterPro" id="IPR036047">
    <property type="entry name" value="F-box-like_dom_sf"/>
</dbReference>
<dbReference type="Proteomes" id="UP000184267">
    <property type="component" value="Unassembled WGS sequence"/>
</dbReference>
<dbReference type="STRING" id="154538.A0A1M2VY75"/>
<protein>
    <submittedName>
        <fullName evidence="2">Uncharacterized protein</fullName>
    </submittedName>
</protein>
<sequence length="653" mass="71045">MAHLDLPEPPTQATITQARAQLVSLHDTSRHLEGRIADARDALARIVEERTAALRELERELAAVEDRVALTKAYVSPIKRLPHELLRHIFLFNFEDCAWSAWVLSAVCALWRKVALGMPTLWSKIRLVTTQASSAETIRLWLERSGRSIPLDIEILLKSPSAHTGVVEGVSRRRYLSVPHAAGDPWVAGGWTTPPPLVQTAGAGGTAVHLQIGGAHPTVHVVPVQAVVPNDAMGPAPPSPTHTHEWDIPPLSTSDRMPLSTQRLRRNMHWGHIAFYYLVEQMHRWERFVFRFDKQFASISALKSVEGDAPILREFEISCTDPAFYGDWKWLPSAPVNAQFDISSLRTLTLQHVPFKWSSPMLRNLTHLQLRSLPTVHIALDRILHIVSANPQLESLSLHFTSPSQPVLPLSSVTLNELKSLNLGGHYLLSSLLDSLLLPALDTLILDIEARDPIEDTVSQLLSRSGTPPLTRLSLSYGAAPGPHAGFYWGSGAGVASWHFLGELDHLAALHVGSAPLEPLISALSAPDDDNGQDRWVCPRLVTLAMRGCHAHGDGVSKLVQMVEARNPDAGMMGGGGGGGGGGGALGLAGIGGMGMGVGTVFGVTPARLRHLELYDCTALGPDVTKWLKTRIEEVVCTEPSFEGYVGRLVVVH</sequence>
<comment type="caution">
    <text evidence="2">The sequence shown here is derived from an EMBL/GenBank/DDBJ whole genome shotgun (WGS) entry which is preliminary data.</text>
</comment>
<dbReference type="InterPro" id="IPR032675">
    <property type="entry name" value="LRR_dom_sf"/>
</dbReference>
<dbReference type="EMBL" id="MNAD01000476">
    <property type="protein sequence ID" value="OJT12557.1"/>
    <property type="molecule type" value="Genomic_DNA"/>
</dbReference>
<dbReference type="OrthoDB" id="3208947at2759"/>
<evidence type="ECO:0000313" key="2">
    <source>
        <dbReference type="EMBL" id="OJT12557.1"/>
    </source>
</evidence>
<organism evidence="2 3">
    <name type="scientific">Trametes pubescens</name>
    <name type="common">White-rot fungus</name>
    <dbReference type="NCBI Taxonomy" id="154538"/>
    <lineage>
        <taxon>Eukaryota</taxon>
        <taxon>Fungi</taxon>
        <taxon>Dikarya</taxon>
        <taxon>Basidiomycota</taxon>
        <taxon>Agaricomycotina</taxon>
        <taxon>Agaricomycetes</taxon>
        <taxon>Polyporales</taxon>
        <taxon>Polyporaceae</taxon>
        <taxon>Trametes</taxon>
    </lineage>
</organism>
<accession>A0A1M2VY75</accession>
<dbReference type="OMA" id="VEQMHRW"/>
<gene>
    <name evidence="2" type="ORF">TRAPUB_10881</name>
</gene>
<keyword evidence="3" id="KW-1185">Reference proteome</keyword>
<feature type="coiled-coil region" evidence="1">
    <location>
        <begin position="36"/>
        <end position="74"/>
    </location>
</feature>
<dbReference type="Gene3D" id="1.20.1280.50">
    <property type="match status" value="1"/>
</dbReference>
<keyword evidence="1" id="KW-0175">Coiled coil</keyword>
<evidence type="ECO:0000313" key="3">
    <source>
        <dbReference type="Proteomes" id="UP000184267"/>
    </source>
</evidence>
<dbReference type="AlphaFoldDB" id="A0A1M2VY75"/>